<evidence type="ECO:0000313" key="3">
    <source>
        <dbReference type="Proteomes" id="UP000637513"/>
    </source>
</evidence>
<keyword evidence="1" id="KW-0175">Coiled coil</keyword>
<sequence length="344" mass="38557">MNTDNISKGYAYTSTMTNVRTAVYGTEQQNVSLYSSCANQQEKTKENTTVSAGIDLSFSKEGKTLQKMVRETGVWKEIAQQEQEQINVEEEKVDVKDDQENQAEALIKSLEEKLQRLQEKKKIKKEATNTKKKALRYSYKKVSGSVMRAKTLSQASSALTSAISNLNSLKRKSMTGKYDEDEIEIALKHAKKMVRTAKKKMNHLKYEQKQDQSDDAYVGNKKKEMTQSVTTKKQDNEDVQQQIRLLEDQLESVKKQRSKGNRKDENIDIMNSDMEYLRKKIELLKAGKGDFAIMMGNNGSNAAEGVSNAIAMSADTQIKSQALEASTQGTTDVVSASGAIDIML</sequence>
<reference evidence="2 3" key="1">
    <citation type="submission" date="2020-08" db="EMBL/GenBank/DDBJ databases">
        <title>Genome public.</title>
        <authorList>
            <person name="Liu C."/>
            <person name="Sun Q."/>
        </authorList>
    </citation>
    <scope>NUCLEOTIDE SEQUENCE [LARGE SCALE GENOMIC DNA]</scope>
    <source>
        <strain evidence="2 3">BX3</strain>
    </source>
</reference>
<feature type="coiled-coil region" evidence="1">
    <location>
        <begin position="187"/>
        <end position="263"/>
    </location>
</feature>
<accession>A0ABR7MRL8</accession>
<feature type="coiled-coil region" evidence="1">
    <location>
        <begin position="78"/>
        <end position="130"/>
    </location>
</feature>
<name>A0ABR7MRL8_9FIRM</name>
<dbReference type="EMBL" id="JACRSW010000007">
    <property type="protein sequence ID" value="MBC8556435.1"/>
    <property type="molecule type" value="Genomic_DNA"/>
</dbReference>
<protein>
    <submittedName>
        <fullName evidence="2">Uncharacterized protein</fullName>
    </submittedName>
</protein>
<keyword evidence="3" id="KW-1185">Reference proteome</keyword>
<evidence type="ECO:0000256" key="1">
    <source>
        <dbReference type="SAM" id="Coils"/>
    </source>
</evidence>
<organism evidence="2 3">
    <name type="scientific">Jutongia hominis</name>
    <dbReference type="NCBI Taxonomy" id="2763664"/>
    <lineage>
        <taxon>Bacteria</taxon>
        <taxon>Bacillati</taxon>
        <taxon>Bacillota</taxon>
        <taxon>Clostridia</taxon>
        <taxon>Lachnospirales</taxon>
        <taxon>Lachnospiraceae</taxon>
        <taxon>Jutongia</taxon>
    </lineage>
</organism>
<comment type="caution">
    <text evidence="2">The sequence shown here is derived from an EMBL/GenBank/DDBJ whole genome shotgun (WGS) entry which is preliminary data.</text>
</comment>
<gene>
    <name evidence="2" type="ORF">H8700_01735</name>
</gene>
<proteinExistence type="predicted"/>
<dbReference type="Proteomes" id="UP000637513">
    <property type="component" value="Unassembled WGS sequence"/>
</dbReference>
<evidence type="ECO:0000313" key="2">
    <source>
        <dbReference type="EMBL" id="MBC8556435.1"/>
    </source>
</evidence>
<dbReference type="RefSeq" id="WP_249302601.1">
    <property type="nucleotide sequence ID" value="NZ_JACRSW010000007.1"/>
</dbReference>